<sequence length="551" mass="62787">MSIPPPLISGFKDLQVTGDSSQNARPAAASSRALEFLQSLGSFTRKSPLQSLMSFHQLITSTPIIDRNLACDFIISPPEDLINRLPFEILLIIFTICCDDGVISSDVIRRTVQTNVLLSHVCRNWRDVVCRSPRLWSTIIIKFMSEPERTLARIRTYIERSGTRPLDIVWTEFGYRRQMGMPVIRELFSTSHRWRTLDFQLPPHAIDYFDAHPIVGGCPQLESASISLSHWDPVDAQRFIDQLHLAQPEGSLTALTWRGDGDSRLPSTMPWAQLKRLSLDAKLSVEDVCTVLKHCTSGLRDLYIGNLVQQRGDFDDFDMDALLGSPSIGSSQDNRDHSCDIILQSLEKLTVVTADASKHLFNRLQVPVLRALRVESSNWARGPIHHQELERLLRRSMCTVRSLKLDDPNIDEDYLLVLLQQETLQHLQCLDIQQPMVTSTLLSLLTPDYSWAASPTMPELRTLRLGDCHSSDQNIAKLVRTRTVDAMSDPNAHGVHRLRVLDVAFTDERHKHPMDIKWVEHCAERTGLDHLLQWRDDDRPSSFRPMDIDRF</sequence>
<dbReference type="EMBL" id="JASNQZ010000018">
    <property type="protein sequence ID" value="KAL0945336.1"/>
    <property type="molecule type" value="Genomic_DNA"/>
</dbReference>
<dbReference type="Gene3D" id="3.80.10.10">
    <property type="entry name" value="Ribonuclease Inhibitor"/>
    <property type="match status" value="1"/>
</dbReference>
<evidence type="ECO:0000313" key="1">
    <source>
        <dbReference type="EMBL" id="KAL0945336.1"/>
    </source>
</evidence>
<dbReference type="PANTHER" id="PTHR38926:SF5">
    <property type="entry name" value="F-BOX AND LEUCINE-RICH REPEAT PROTEIN 6"/>
    <property type="match status" value="1"/>
</dbReference>
<proteinExistence type="predicted"/>
<comment type="caution">
    <text evidence="1">The sequence shown here is derived from an EMBL/GenBank/DDBJ whole genome shotgun (WGS) entry which is preliminary data.</text>
</comment>
<reference evidence="2" key="1">
    <citation type="submission" date="2024-06" db="EMBL/GenBank/DDBJ databases">
        <title>Multi-omics analyses provide insights into the biosynthesis of the anticancer antibiotic pleurotin in Hohenbuehelia grisea.</title>
        <authorList>
            <person name="Weaver J.A."/>
            <person name="Alberti F."/>
        </authorList>
    </citation>
    <scope>NUCLEOTIDE SEQUENCE [LARGE SCALE GENOMIC DNA]</scope>
    <source>
        <strain evidence="2">T-177</strain>
    </source>
</reference>
<dbReference type="Proteomes" id="UP001556367">
    <property type="component" value="Unassembled WGS sequence"/>
</dbReference>
<protein>
    <recommendedName>
        <fullName evidence="3">F-box domain-containing protein</fullName>
    </recommendedName>
</protein>
<dbReference type="Gene3D" id="1.20.1280.50">
    <property type="match status" value="1"/>
</dbReference>
<dbReference type="PANTHER" id="PTHR38926">
    <property type="entry name" value="F-BOX DOMAIN CONTAINING PROTEIN, EXPRESSED"/>
    <property type="match status" value="1"/>
</dbReference>
<gene>
    <name evidence="1" type="ORF">HGRIS_000834</name>
</gene>
<organism evidence="1 2">
    <name type="scientific">Hohenbuehelia grisea</name>
    <dbReference type="NCBI Taxonomy" id="104357"/>
    <lineage>
        <taxon>Eukaryota</taxon>
        <taxon>Fungi</taxon>
        <taxon>Dikarya</taxon>
        <taxon>Basidiomycota</taxon>
        <taxon>Agaricomycotina</taxon>
        <taxon>Agaricomycetes</taxon>
        <taxon>Agaricomycetidae</taxon>
        <taxon>Agaricales</taxon>
        <taxon>Pleurotineae</taxon>
        <taxon>Pleurotaceae</taxon>
        <taxon>Hohenbuehelia</taxon>
    </lineage>
</organism>
<name>A0ABR3IPV9_9AGAR</name>
<dbReference type="InterPro" id="IPR036047">
    <property type="entry name" value="F-box-like_dom_sf"/>
</dbReference>
<accession>A0ABR3IPV9</accession>
<keyword evidence="2" id="KW-1185">Reference proteome</keyword>
<evidence type="ECO:0008006" key="3">
    <source>
        <dbReference type="Google" id="ProtNLM"/>
    </source>
</evidence>
<dbReference type="SUPFAM" id="SSF52047">
    <property type="entry name" value="RNI-like"/>
    <property type="match status" value="1"/>
</dbReference>
<evidence type="ECO:0000313" key="2">
    <source>
        <dbReference type="Proteomes" id="UP001556367"/>
    </source>
</evidence>
<dbReference type="SUPFAM" id="SSF81383">
    <property type="entry name" value="F-box domain"/>
    <property type="match status" value="1"/>
</dbReference>
<dbReference type="InterPro" id="IPR032675">
    <property type="entry name" value="LRR_dom_sf"/>
</dbReference>